<dbReference type="RefSeq" id="WP_190417170.1">
    <property type="nucleotide sequence ID" value="NZ_JAMPKK010000059.1"/>
</dbReference>
<dbReference type="Proteomes" id="UP001442494">
    <property type="component" value="Unassembled WGS sequence"/>
</dbReference>
<dbReference type="EMBL" id="JAMPKK010000059">
    <property type="protein sequence ID" value="MEP0867119.1"/>
    <property type="molecule type" value="Genomic_DNA"/>
</dbReference>
<comment type="caution">
    <text evidence="2">The sequence shown here is derived from an EMBL/GenBank/DDBJ whole genome shotgun (WGS) entry which is preliminary data.</text>
</comment>
<dbReference type="SMART" id="SM00530">
    <property type="entry name" value="HTH_XRE"/>
    <property type="match status" value="1"/>
</dbReference>
<sequence>MAIKKLSIINQPEIGKLIRELRIEMELTQEQFAALLGVVYPTVNRWENGRSQPSPLALQQIQRMLQELGERGNELLQQYAAEN</sequence>
<dbReference type="InterPro" id="IPR001387">
    <property type="entry name" value="Cro/C1-type_HTH"/>
</dbReference>
<dbReference type="Gene3D" id="1.10.260.40">
    <property type="entry name" value="lambda repressor-like DNA-binding domains"/>
    <property type="match status" value="1"/>
</dbReference>
<proteinExistence type="predicted"/>
<dbReference type="InterPro" id="IPR010982">
    <property type="entry name" value="Lambda_DNA-bd_dom_sf"/>
</dbReference>
<reference evidence="2 3" key="1">
    <citation type="submission" date="2022-04" db="EMBL/GenBank/DDBJ databases">
        <title>Positive selection, recombination, and allopatry shape intraspecific diversity of widespread and dominant cyanobacteria.</title>
        <authorList>
            <person name="Wei J."/>
            <person name="Shu W."/>
            <person name="Hu C."/>
        </authorList>
    </citation>
    <scope>NUCLEOTIDE SEQUENCE [LARGE SCALE GENOMIC DNA]</scope>
    <source>
        <strain evidence="2 3">GB2-A5</strain>
    </source>
</reference>
<protein>
    <submittedName>
        <fullName evidence="2">Helix-turn-helix domain-containing protein</fullName>
    </submittedName>
</protein>
<dbReference type="PROSITE" id="PS50943">
    <property type="entry name" value="HTH_CROC1"/>
    <property type="match status" value="1"/>
</dbReference>
<gene>
    <name evidence="2" type="ORF">NDI37_21955</name>
</gene>
<name>A0ABV0JUI1_9CYAN</name>
<evidence type="ECO:0000259" key="1">
    <source>
        <dbReference type="PROSITE" id="PS50943"/>
    </source>
</evidence>
<organism evidence="2 3">
    <name type="scientific">Funiculus sociatus GB2-A5</name>
    <dbReference type="NCBI Taxonomy" id="2933946"/>
    <lineage>
        <taxon>Bacteria</taxon>
        <taxon>Bacillati</taxon>
        <taxon>Cyanobacteriota</taxon>
        <taxon>Cyanophyceae</taxon>
        <taxon>Coleofasciculales</taxon>
        <taxon>Coleofasciculaceae</taxon>
        <taxon>Funiculus</taxon>
    </lineage>
</organism>
<accession>A0ABV0JUI1</accession>
<dbReference type="Pfam" id="PF01381">
    <property type="entry name" value="HTH_3"/>
    <property type="match status" value="1"/>
</dbReference>
<evidence type="ECO:0000313" key="2">
    <source>
        <dbReference type="EMBL" id="MEP0867119.1"/>
    </source>
</evidence>
<evidence type="ECO:0000313" key="3">
    <source>
        <dbReference type="Proteomes" id="UP001442494"/>
    </source>
</evidence>
<feature type="domain" description="HTH cro/C1-type" evidence="1">
    <location>
        <begin position="18"/>
        <end position="61"/>
    </location>
</feature>
<dbReference type="SUPFAM" id="SSF47413">
    <property type="entry name" value="lambda repressor-like DNA-binding domains"/>
    <property type="match status" value="1"/>
</dbReference>
<dbReference type="CDD" id="cd00093">
    <property type="entry name" value="HTH_XRE"/>
    <property type="match status" value="1"/>
</dbReference>
<keyword evidence="3" id="KW-1185">Reference proteome</keyword>